<reference evidence="2 3" key="1">
    <citation type="submission" date="2019-05" db="EMBL/GenBank/DDBJ databases">
        <title>Mycolicibacterium sphagni ENV482 genome assembly.</title>
        <authorList>
            <person name="Chen W."/>
            <person name="Faulkner N.W."/>
            <person name="Hyman M.R."/>
        </authorList>
    </citation>
    <scope>NUCLEOTIDE SEQUENCE [LARGE SCALE GENOMIC DNA]</scope>
    <source>
        <strain evidence="2 3">ENV482</strain>
    </source>
</reference>
<evidence type="ECO:0000313" key="2">
    <source>
        <dbReference type="EMBL" id="NTY62590.1"/>
    </source>
</evidence>
<keyword evidence="3" id="KW-1185">Reference proteome</keyword>
<gene>
    <name evidence="2" type="ORF">FEG63_23930</name>
</gene>
<name>A0ABX2JYW9_9MYCO</name>
<evidence type="ECO:0000256" key="1">
    <source>
        <dbReference type="SAM" id="Phobius"/>
    </source>
</evidence>
<feature type="transmembrane region" description="Helical" evidence="1">
    <location>
        <begin position="23"/>
        <end position="43"/>
    </location>
</feature>
<keyword evidence="1" id="KW-1133">Transmembrane helix</keyword>
<evidence type="ECO:0000313" key="3">
    <source>
        <dbReference type="Proteomes" id="UP000708347"/>
    </source>
</evidence>
<dbReference type="Proteomes" id="UP000708347">
    <property type="component" value="Unassembled WGS sequence"/>
</dbReference>
<dbReference type="RefSeq" id="WP_174400307.1">
    <property type="nucleotide sequence ID" value="NZ_VBSB01000017.1"/>
</dbReference>
<dbReference type="EMBL" id="VBSB01000017">
    <property type="protein sequence ID" value="NTY62590.1"/>
    <property type="molecule type" value="Genomic_DNA"/>
</dbReference>
<sequence>MSVTSTLAAGDIFQGVVSLWDGFRVPGSIGLTMAGIVGAIVGYNKGFGHAAGKLIGGIALAACALGAVGLVNSVEQTIDKHGGGVMSGQYGGQ</sequence>
<feature type="transmembrane region" description="Helical" evidence="1">
    <location>
        <begin position="50"/>
        <end position="71"/>
    </location>
</feature>
<accession>A0ABX2JYW9</accession>
<keyword evidence="1" id="KW-0472">Membrane</keyword>
<protein>
    <submittedName>
        <fullName evidence="2">Uncharacterized protein</fullName>
    </submittedName>
</protein>
<comment type="caution">
    <text evidence="2">The sequence shown here is derived from an EMBL/GenBank/DDBJ whole genome shotgun (WGS) entry which is preliminary data.</text>
</comment>
<keyword evidence="1" id="KW-0812">Transmembrane</keyword>
<proteinExistence type="predicted"/>
<organism evidence="2 3">
    <name type="scientific">Mycolicibacterium sphagni</name>
    <dbReference type="NCBI Taxonomy" id="1786"/>
    <lineage>
        <taxon>Bacteria</taxon>
        <taxon>Bacillati</taxon>
        <taxon>Actinomycetota</taxon>
        <taxon>Actinomycetes</taxon>
        <taxon>Mycobacteriales</taxon>
        <taxon>Mycobacteriaceae</taxon>
        <taxon>Mycolicibacterium</taxon>
    </lineage>
</organism>